<sequence length="111" mass="13045">CCSVTFSECSNLLAVFLFFCFDFIGFLLCKFVLLLPLFQHFHNDGCWEGAITKELENGNFHVYFKKSKEQLEFREDKLRLHREWLNGSWVPPLKEAEQVQEVNSIVSLGFF</sequence>
<evidence type="ECO:0000256" key="1">
    <source>
        <dbReference type="SAM" id="Phobius"/>
    </source>
</evidence>
<dbReference type="AlphaFoldDB" id="A0A7J9D5Y6"/>
<keyword evidence="1" id="KW-1133">Transmembrane helix</keyword>
<comment type="caution">
    <text evidence="2">The sequence shown here is derived from an EMBL/GenBank/DDBJ whole genome shotgun (WGS) entry which is preliminary data.</text>
</comment>
<evidence type="ECO:0000313" key="2">
    <source>
        <dbReference type="EMBL" id="MBA0756139.1"/>
    </source>
</evidence>
<feature type="non-terminal residue" evidence="2">
    <location>
        <position position="1"/>
    </location>
</feature>
<dbReference type="PANTHER" id="PTHR31917">
    <property type="entry name" value="AGENET DOMAIN-CONTAINING PROTEIN-RELATED"/>
    <property type="match status" value="1"/>
</dbReference>
<dbReference type="PANTHER" id="PTHR31917:SF80">
    <property type="entry name" value="AGENET DOMAIN-CONTAINING PROTEIN-RELATED"/>
    <property type="match status" value="1"/>
</dbReference>
<protein>
    <recommendedName>
        <fullName evidence="4">Agenet domain-containing protein</fullName>
    </recommendedName>
</protein>
<feature type="transmembrane region" description="Helical" evidence="1">
    <location>
        <begin position="12"/>
        <end position="33"/>
    </location>
</feature>
<dbReference type="OrthoDB" id="975482at2759"/>
<dbReference type="Proteomes" id="UP000593579">
    <property type="component" value="Unassembled WGS sequence"/>
</dbReference>
<organism evidence="2 3">
    <name type="scientific">Gossypium gossypioides</name>
    <name type="common">Mexican cotton</name>
    <name type="synonym">Selera gossypioides</name>
    <dbReference type="NCBI Taxonomy" id="34282"/>
    <lineage>
        <taxon>Eukaryota</taxon>
        <taxon>Viridiplantae</taxon>
        <taxon>Streptophyta</taxon>
        <taxon>Embryophyta</taxon>
        <taxon>Tracheophyta</taxon>
        <taxon>Spermatophyta</taxon>
        <taxon>Magnoliopsida</taxon>
        <taxon>eudicotyledons</taxon>
        <taxon>Gunneridae</taxon>
        <taxon>Pentapetalae</taxon>
        <taxon>rosids</taxon>
        <taxon>malvids</taxon>
        <taxon>Malvales</taxon>
        <taxon>Malvaceae</taxon>
        <taxon>Malvoideae</taxon>
        <taxon>Gossypium</taxon>
    </lineage>
</organism>
<proteinExistence type="predicted"/>
<keyword evidence="1" id="KW-0812">Transmembrane</keyword>
<name>A0A7J9D5Y6_GOSGO</name>
<gene>
    <name evidence="2" type="ORF">Gogos_022030</name>
</gene>
<accession>A0A7J9D5Y6</accession>
<dbReference type="EMBL" id="JABEZY010273455">
    <property type="protein sequence ID" value="MBA0756139.1"/>
    <property type="molecule type" value="Genomic_DNA"/>
</dbReference>
<keyword evidence="1" id="KW-0472">Membrane</keyword>
<evidence type="ECO:0000313" key="3">
    <source>
        <dbReference type="Proteomes" id="UP000593579"/>
    </source>
</evidence>
<reference evidence="2 3" key="1">
    <citation type="journal article" date="2019" name="Genome Biol. Evol.">
        <title>Insights into the evolution of the New World diploid cottons (Gossypium, subgenus Houzingenia) based on genome sequencing.</title>
        <authorList>
            <person name="Grover C.E."/>
            <person name="Arick M.A. 2nd"/>
            <person name="Thrash A."/>
            <person name="Conover J.L."/>
            <person name="Sanders W.S."/>
            <person name="Peterson D.G."/>
            <person name="Frelichowski J.E."/>
            <person name="Scheffler J.A."/>
            <person name="Scheffler B.E."/>
            <person name="Wendel J.F."/>
        </authorList>
    </citation>
    <scope>NUCLEOTIDE SEQUENCE [LARGE SCALE GENOMIC DNA]</scope>
    <source>
        <strain evidence="2">5</strain>
        <tissue evidence="2">Leaf</tissue>
    </source>
</reference>
<evidence type="ECO:0008006" key="4">
    <source>
        <dbReference type="Google" id="ProtNLM"/>
    </source>
</evidence>
<keyword evidence="3" id="KW-1185">Reference proteome</keyword>